<keyword evidence="17" id="KW-1185">Reference proteome</keyword>
<keyword evidence="5" id="KW-0963">Cytoplasm</keyword>
<accession>A0ABX2ANU2</accession>
<evidence type="ECO:0000259" key="14">
    <source>
        <dbReference type="Pfam" id="PF02852"/>
    </source>
</evidence>
<keyword evidence="9 13" id="KW-0520">NAD</keyword>
<proteinExistence type="inferred from homology"/>
<dbReference type="Pfam" id="PF02852">
    <property type="entry name" value="Pyr_redox_dim"/>
    <property type="match status" value="1"/>
</dbReference>
<dbReference type="PRINTS" id="PR00368">
    <property type="entry name" value="FADPNR"/>
</dbReference>
<dbReference type="PRINTS" id="PR00411">
    <property type="entry name" value="PNDRDTASEI"/>
</dbReference>
<comment type="caution">
    <text evidence="16">The sequence shown here is derived from an EMBL/GenBank/DDBJ whole genome shotgun (WGS) entry which is preliminary data.</text>
</comment>
<evidence type="ECO:0000256" key="9">
    <source>
        <dbReference type="ARBA" id="ARBA00023027"/>
    </source>
</evidence>
<comment type="similarity">
    <text evidence="2 13">Belongs to the class-I pyridine nucleotide-disulfide oxidoreductase family.</text>
</comment>
<evidence type="ECO:0000256" key="10">
    <source>
        <dbReference type="ARBA" id="ARBA00023157"/>
    </source>
</evidence>
<reference evidence="16 17" key="1">
    <citation type="submission" date="2020-05" db="EMBL/GenBank/DDBJ databases">
        <title>Distinct polysaccharide utilization as determinants for interspecies competition between intestinal Prevotella spp.</title>
        <authorList>
            <person name="Galvez E.J.C."/>
            <person name="Iljazovic A."/>
            <person name="Strowig T."/>
        </authorList>
    </citation>
    <scope>NUCLEOTIDE SEQUENCE [LARGE SCALE GENOMIC DNA]</scope>
    <source>
        <strain evidence="16 17">PMUR</strain>
    </source>
</reference>
<sequence>METDLIIIGSGPGGYRAAAYAATHGLSVVIAEKGELGGTCLNEGCIPTKTYARNAEIMETMRSAGIYGLEELSYSFDFTKVVDRKDTVLNQLRSGIEMLLTNPCITLVRGNAGFTGCYENNGRMLYSVTVDGHEYSSSNVIIATGSSPKSLRLDTCSESMVCDSSWLLQTRELPHRLCIVGAGVIGMEFASVFNGFGCEVTVVEYLRECLPALDSDVAKRLRKVLEKRGVTFYMQSAVKSVSDGKVVFERKGKETAVETDKVLLAVGRCPNVSGLNLETVGVDYDAKGIHVNGDSFMTNRPGIYAIGDVNGRQMLAHAATMQGIRAVNNILSVSCGSEDERCGMPDDICFDIMPAAIFTNPEAACVGPSEDVLKENRKDFKVLKANYRANGKALAMNETEGMIKLFTDAEGFIIGCHAFGAHASDMVQEVSALICRRTKVTQLKDIIHIHPTLGEMIQEMAM</sequence>
<dbReference type="PANTHER" id="PTHR22912:SF217">
    <property type="entry name" value="DIHYDROLIPOYL DEHYDROGENASE"/>
    <property type="match status" value="1"/>
</dbReference>
<dbReference type="PROSITE" id="PS00076">
    <property type="entry name" value="PYRIDINE_REDOX_1"/>
    <property type="match status" value="1"/>
</dbReference>
<evidence type="ECO:0000313" key="16">
    <source>
        <dbReference type="EMBL" id="NPD92623.1"/>
    </source>
</evidence>
<comment type="cofactor">
    <cofactor evidence="13">
        <name>FAD</name>
        <dbReference type="ChEBI" id="CHEBI:57692"/>
    </cofactor>
    <text evidence="13">Binds 1 FAD per subunit.</text>
</comment>
<dbReference type="SUPFAM" id="SSF55424">
    <property type="entry name" value="FAD/NAD-linked reductases, dimerisation (C-terminal) domain"/>
    <property type="match status" value="1"/>
</dbReference>
<dbReference type="InterPro" id="IPR016156">
    <property type="entry name" value="FAD/NAD-linked_Rdtase_dimer_sf"/>
</dbReference>
<organism evidence="16 17">
    <name type="scientific">Xylanibacter muris</name>
    <dbReference type="NCBI Taxonomy" id="2736290"/>
    <lineage>
        <taxon>Bacteria</taxon>
        <taxon>Pseudomonadati</taxon>
        <taxon>Bacteroidota</taxon>
        <taxon>Bacteroidia</taxon>
        <taxon>Bacteroidales</taxon>
        <taxon>Prevotellaceae</taxon>
        <taxon>Xylanibacter</taxon>
    </lineage>
</organism>
<feature type="domain" description="FAD/NAD(P)-binding" evidence="15">
    <location>
        <begin position="4"/>
        <end position="323"/>
    </location>
</feature>
<keyword evidence="6 13" id="KW-0285">Flavoprotein</keyword>
<evidence type="ECO:0000256" key="11">
    <source>
        <dbReference type="ARBA" id="ARBA00023284"/>
    </source>
</evidence>
<dbReference type="InterPro" id="IPR050151">
    <property type="entry name" value="Class-I_Pyr_Nuc-Dis_Oxidored"/>
</dbReference>
<gene>
    <name evidence="16" type="primary">lpdA</name>
    <name evidence="16" type="ORF">HPS56_09770</name>
</gene>
<evidence type="ECO:0000256" key="7">
    <source>
        <dbReference type="ARBA" id="ARBA00022827"/>
    </source>
</evidence>
<keyword evidence="10" id="KW-1015">Disulfide bond</keyword>
<dbReference type="SUPFAM" id="SSF51905">
    <property type="entry name" value="FAD/NAD(P)-binding domain"/>
    <property type="match status" value="1"/>
</dbReference>
<dbReference type="InterPro" id="IPR036188">
    <property type="entry name" value="FAD/NAD-bd_sf"/>
</dbReference>
<protein>
    <recommendedName>
        <fullName evidence="4 13">Dihydrolipoyl dehydrogenase</fullName>
        <ecNumber evidence="3 13">1.8.1.4</ecNumber>
    </recommendedName>
</protein>
<evidence type="ECO:0000256" key="5">
    <source>
        <dbReference type="ARBA" id="ARBA00022490"/>
    </source>
</evidence>
<comment type="catalytic activity">
    <reaction evidence="12 13">
        <text>N(6)-[(R)-dihydrolipoyl]-L-lysyl-[protein] + NAD(+) = N(6)-[(R)-lipoyl]-L-lysyl-[protein] + NADH + H(+)</text>
        <dbReference type="Rhea" id="RHEA:15045"/>
        <dbReference type="Rhea" id="RHEA-COMP:10474"/>
        <dbReference type="Rhea" id="RHEA-COMP:10475"/>
        <dbReference type="ChEBI" id="CHEBI:15378"/>
        <dbReference type="ChEBI" id="CHEBI:57540"/>
        <dbReference type="ChEBI" id="CHEBI:57945"/>
        <dbReference type="ChEBI" id="CHEBI:83099"/>
        <dbReference type="ChEBI" id="CHEBI:83100"/>
        <dbReference type="EC" id="1.8.1.4"/>
    </reaction>
</comment>
<feature type="domain" description="Pyridine nucleotide-disulphide oxidoreductase dimerisation" evidence="14">
    <location>
        <begin position="353"/>
        <end position="461"/>
    </location>
</feature>
<evidence type="ECO:0000313" key="17">
    <source>
        <dbReference type="Proteomes" id="UP000714420"/>
    </source>
</evidence>
<keyword evidence="7 13" id="KW-0274">FAD</keyword>
<evidence type="ECO:0000256" key="8">
    <source>
        <dbReference type="ARBA" id="ARBA00023002"/>
    </source>
</evidence>
<dbReference type="InterPro" id="IPR006258">
    <property type="entry name" value="Lipoamide_DH"/>
</dbReference>
<dbReference type="RefSeq" id="WP_172275976.1">
    <property type="nucleotide sequence ID" value="NZ_CASGMU010000010.1"/>
</dbReference>
<keyword evidence="11 13" id="KW-0676">Redox-active center</keyword>
<dbReference type="GO" id="GO:0004148">
    <property type="term" value="F:dihydrolipoyl dehydrogenase (NADH) activity"/>
    <property type="evidence" value="ECO:0007669"/>
    <property type="project" value="UniProtKB-EC"/>
</dbReference>
<dbReference type="PIRSF" id="PIRSF000350">
    <property type="entry name" value="Mercury_reductase_MerA"/>
    <property type="match status" value="1"/>
</dbReference>
<evidence type="ECO:0000256" key="4">
    <source>
        <dbReference type="ARBA" id="ARBA00016961"/>
    </source>
</evidence>
<dbReference type="EMBL" id="JABKKF010000009">
    <property type="protein sequence ID" value="NPD92623.1"/>
    <property type="molecule type" value="Genomic_DNA"/>
</dbReference>
<dbReference type="InterPro" id="IPR004099">
    <property type="entry name" value="Pyr_nucl-diS_OxRdtase_dimer"/>
</dbReference>
<evidence type="ECO:0000256" key="2">
    <source>
        <dbReference type="ARBA" id="ARBA00007532"/>
    </source>
</evidence>
<dbReference type="InterPro" id="IPR023753">
    <property type="entry name" value="FAD/NAD-binding_dom"/>
</dbReference>
<keyword evidence="8 13" id="KW-0560">Oxidoreductase</keyword>
<name>A0ABX2ANU2_9BACT</name>
<evidence type="ECO:0000256" key="1">
    <source>
        <dbReference type="ARBA" id="ARBA00004496"/>
    </source>
</evidence>
<dbReference type="InterPro" id="IPR012999">
    <property type="entry name" value="Pyr_OxRdtase_I_AS"/>
</dbReference>
<comment type="subcellular location">
    <subcellularLocation>
        <location evidence="1">Cytoplasm</location>
    </subcellularLocation>
</comment>
<evidence type="ECO:0000256" key="3">
    <source>
        <dbReference type="ARBA" id="ARBA00012608"/>
    </source>
</evidence>
<dbReference type="Pfam" id="PF07992">
    <property type="entry name" value="Pyr_redox_2"/>
    <property type="match status" value="1"/>
</dbReference>
<evidence type="ECO:0000256" key="13">
    <source>
        <dbReference type="RuleBase" id="RU003692"/>
    </source>
</evidence>
<dbReference type="InterPro" id="IPR001100">
    <property type="entry name" value="Pyr_nuc-diS_OxRdtase"/>
</dbReference>
<dbReference type="NCBIfam" id="TIGR01350">
    <property type="entry name" value="lipoamide_DH"/>
    <property type="match status" value="1"/>
</dbReference>
<evidence type="ECO:0000259" key="15">
    <source>
        <dbReference type="Pfam" id="PF07992"/>
    </source>
</evidence>
<dbReference type="EC" id="1.8.1.4" evidence="3 13"/>
<evidence type="ECO:0000256" key="6">
    <source>
        <dbReference type="ARBA" id="ARBA00022630"/>
    </source>
</evidence>
<evidence type="ECO:0000256" key="12">
    <source>
        <dbReference type="ARBA" id="ARBA00049187"/>
    </source>
</evidence>
<dbReference type="Gene3D" id="3.30.390.30">
    <property type="match status" value="1"/>
</dbReference>
<dbReference type="Proteomes" id="UP000714420">
    <property type="component" value="Unassembled WGS sequence"/>
</dbReference>
<dbReference type="PANTHER" id="PTHR22912">
    <property type="entry name" value="DISULFIDE OXIDOREDUCTASE"/>
    <property type="match status" value="1"/>
</dbReference>
<comment type="miscellaneous">
    <text evidence="13">The active site is a redox-active disulfide bond.</text>
</comment>
<dbReference type="Gene3D" id="3.50.50.60">
    <property type="entry name" value="FAD/NAD(P)-binding domain"/>
    <property type="match status" value="2"/>
</dbReference>